<accession>A0AA91PZ31</accession>
<dbReference type="PANTHER" id="PTHR43668:SF2">
    <property type="entry name" value="ALLANTOINASE"/>
    <property type="match status" value="1"/>
</dbReference>
<dbReference type="InterPro" id="IPR006680">
    <property type="entry name" value="Amidohydro-rel"/>
</dbReference>
<sequence length="691" mass="74695">MTNSIPVDGSVMDGSVSIDGQLSPYSHHGVHCALASSHVLLGGRLRAATIIFSPVSGSILHVAPGILSHADEVIARFDVGELRDVSPKVIMPGLVDAHVHLNEPGRTEWEGFASGTQAAAAGGVTTVVDMPLNAVPPTTTAAHFAQKIAAARDQTWVDVAFWGGLVPDNLDDLLPLIRMGVRGFKGFLIDSGVDEFPAITPRYIEQAMRVVEGERTVLMFHAEMQPHNRVPVYVEQSAGAPRLVRAAFEVGEDDDETPDISDHESHDAYVNGHESNGVLGKELSKANVVNGADDVESLERTKSSESLDALDLGMSASFISRAPAPVVELLDSHRAPSSDHALCRLPHNHAGSIQPQDLSHEQALALAKSPYLQASEPQFGRLARLANPNHDQLARNQLTSPLAKPLDFDSHKLLENATDPLSLARADDHTLDSVDATLYASFLASRPDSFETTAIAEIISCSMQNPRVPLHIVHLATHEAVPLVRAAQARGLPVSAETCFHYLSLSAEKISNCSTHFKCCPPIRTDANRRLLWRALRNGVISTVVSDHSPCTPDLKGLDKGDFFSAWGGIASVGFGLPILHTAGQKMDPPVTVAEISEWCSWNTAKQVGLSHRKGKIAVGYDADLCVFDPEAEYEVSNAETFFKNKLTAYDGMRLRGRVTETWVRGRTVFTLKAGHSRQALGRLILEPRTT</sequence>
<dbReference type="KEGG" id="clus:A9F13_10g01661"/>
<evidence type="ECO:0000313" key="5">
    <source>
        <dbReference type="EMBL" id="OVF08021.1"/>
    </source>
</evidence>
<dbReference type="GO" id="GO:0004038">
    <property type="term" value="F:allantoinase activity"/>
    <property type="evidence" value="ECO:0007669"/>
    <property type="project" value="TreeGrafter"/>
</dbReference>
<dbReference type="GO" id="GO:0005737">
    <property type="term" value="C:cytoplasm"/>
    <property type="evidence" value="ECO:0007669"/>
    <property type="project" value="TreeGrafter"/>
</dbReference>
<protein>
    <submittedName>
        <fullName evidence="5">Allantoinase</fullName>
    </submittedName>
</protein>
<dbReference type="InterPro" id="IPR011059">
    <property type="entry name" value="Metal-dep_hydrolase_composite"/>
</dbReference>
<dbReference type="InterPro" id="IPR018228">
    <property type="entry name" value="DNase_TatD-rel_CS"/>
</dbReference>
<gene>
    <name evidence="5" type="ORF">A9F13_10g01661</name>
</gene>
<dbReference type="SUPFAM" id="SSF51556">
    <property type="entry name" value="Metallo-dependent hydrolases"/>
    <property type="match status" value="1"/>
</dbReference>
<dbReference type="PANTHER" id="PTHR43668">
    <property type="entry name" value="ALLANTOINASE"/>
    <property type="match status" value="1"/>
</dbReference>
<organism evidence="5 6">
    <name type="scientific">Clavispora lusitaniae</name>
    <name type="common">Candida lusitaniae</name>
    <dbReference type="NCBI Taxonomy" id="36911"/>
    <lineage>
        <taxon>Eukaryota</taxon>
        <taxon>Fungi</taxon>
        <taxon>Dikarya</taxon>
        <taxon>Ascomycota</taxon>
        <taxon>Saccharomycotina</taxon>
        <taxon>Pichiomycetes</taxon>
        <taxon>Metschnikowiaceae</taxon>
        <taxon>Clavispora</taxon>
    </lineage>
</organism>
<evidence type="ECO:0000256" key="3">
    <source>
        <dbReference type="ARBA" id="ARBA00022801"/>
    </source>
</evidence>
<name>A0AA91PZ31_CLALS</name>
<feature type="domain" description="Amidohydrolase-related" evidence="4">
    <location>
        <begin position="89"/>
        <end position="235"/>
    </location>
</feature>
<comment type="cofactor">
    <cofactor evidence="1">
        <name>Zn(2+)</name>
        <dbReference type="ChEBI" id="CHEBI:29105"/>
    </cofactor>
</comment>
<dbReference type="Pfam" id="PF01979">
    <property type="entry name" value="Amidohydro_1"/>
    <property type="match status" value="2"/>
</dbReference>
<feature type="domain" description="Amidohydrolase-related" evidence="4">
    <location>
        <begin position="484"/>
        <end position="669"/>
    </location>
</feature>
<evidence type="ECO:0000256" key="1">
    <source>
        <dbReference type="ARBA" id="ARBA00001947"/>
    </source>
</evidence>
<dbReference type="PROSITE" id="PS01137">
    <property type="entry name" value="TATD_1"/>
    <property type="match status" value="1"/>
</dbReference>
<keyword evidence="3" id="KW-0378">Hydrolase</keyword>
<dbReference type="GO" id="GO:0046872">
    <property type="term" value="F:metal ion binding"/>
    <property type="evidence" value="ECO:0007669"/>
    <property type="project" value="UniProtKB-KW"/>
</dbReference>
<reference evidence="5 6" key="1">
    <citation type="submission" date="2017-04" db="EMBL/GenBank/DDBJ databases">
        <title>Draft genome of the yeast Clavispora lusitaniae type strain CBS 6936.</title>
        <authorList>
            <person name="Durrens P."/>
            <person name="Klopp C."/>
            <person name="Biteau N."/>
            <person name="Fitton-Ouhabi V."/>
            <person name="Dementhon K."/>
            <person name="Accoceberry I."/>
            <person name="Sherman D.J."/>
            <person name="Noel T."/>
        </authorList>
    </citation>
    <scope>NUCLEOTIDE SEQUENCE [LARGE SCALE GENOMIC DNA]</scope>
    <source>
        <strain evidence="5 6">CBS 6936</strain>
    </source>
</reference>
<dbReference type="SUPFAM" id="SSF51338">
    <property type="entry name" value="Composite domain of metallo-dependent hydrolases"/>
    <property type="match status" value="1"/>
</dbReference>
<dbReference type="GO" id="GO:0006145">
    <property type="term" value="P:purine nucleobase catabolic process"/>
    <property type="evidence" value="ECO:0007669"/>
    <property type="project" value="TreeGrafter"/>
</dbReference>
<proteinExistence type="predicted"/>
<evidence type="ECO:0000313" key="6">
    <source>
        <dbReference type="Proteomes" id="UP000195602"/>
    </source>
</evidence>
<dbReference type="InterPro" id="IPR002195">
    <property type="entry name" value="Dihydroorotase_CS"/>
</dbReference>
<dbReference type="InterPro" id="IPR050138">
    <property type="entry name" value="DHOase/Allantoinase_Hydrolase"/>
</dbReference>
<dbReference type="Proteomes" id="UP000195602">
    <property type="component" value="Unassembled WGS sequence"/>
</dbReference>
<dbReference type="EMBL" id="LYUB02000010">
    <property type="protein sequence ID" value="OVF08021.1"/>
    <property type="molecule type" value="Genomic_DNA"/>
</dbReference>
<comment type="caution">
    <text evidence="5">The sequence shown here is derived from an EMBL/GenBank/DDBJ whole genome shotgun (WGS) entry which is preliminary data.</text>
</comment>
<evidence type="ECO:0000256" key="2">
    <source>
        <dbReference type="ARBA" id="ARBA00022723"/>
    </source>
</evidence>
<evidence type="ECO:0000259" key="4">
    <source>
        <dbReference type="Pfam" id="PF01979"/>
    </source>
</evidence>
<dbReference type="InterPro" id="IPR032466">
    <property type="entry name" value="Metal_Hydrolase"/>
</dbReference>
<dbReference type="AlphaFoldDB" id="A0AA91PZ31"/>
<keyword evidence="2" id="KW-0479">Metal-binding</keyword>
<dbReference type="PROSITE" id="PS00482">
    <property type="entry name" value="DIHYDROOROTASE_1"/>
    <property type="match status" value="1"/>
</dbReference>
<dbReference type="Gene3D" id="3.20.20.140">
    <property type="entry name" value="Metal-dependent hydrolases"/>
    <property type="match status" value="2"/>
</dbReference>